<name>C7N601_SLAHD</name>
<dbReference type="KEGG" id="shi:Shel_13090"/>
<dbReference type="STRING" id="471855.Shel_13090"/>
<proteinExistence type="inferred from homology"/>
<dbReference type="CDD" id="cd05466">
    <property type="entry name" value="PBP2_LTTR_substrate"/>
    <property type="match status" value="1"/>
</dbReference>
<dbReference type="PANTHER" id="PTHR30346:SF9">
    <property type="entry name" value="LYSR FAMILY TRANSCRIPTIONAL REGULATOR"/>
    <property type="match status" value="1"/>
</dbReference>
<feature type="domain" description="HTH lysR-type" evidence="5">
    <location>
        <begin position="1"/>
        <end position="58"/>
    </location>
</feature>
<dbReference type="GO" id="GO:0003700">
    <property type="term" value="F:DNA-binding transcription factor activity"/>
    <property type="evidence" value="ECO:0007669"/>
    <property type="project" value="InterPro"/>
</dbReference>
<dbReference type="SUPFAM" id="SSF46785">
    <property type="entry name" value="Winged helix' DNA-binding domain"/>
    <property type="match status" value="1"/>
</dbReference>
<dbReference type="InterPro" id="IPR036390">
    <property type="entry name" value="WH_DNA-bd_sf"/>
</dbReference>
<dbReference type="GO" id="GO:0003677">
    <property type="term" value="F:DNA binding"/>
    <property type="evidence" value="ECO:0007669"/>
    <property type="project" value="UniProtKB-KW"/>
</dbReference>
<dbReference type="Pfam" id="PF03466">
    <property type="entry name" value="LysR_substrate"/>
    <property type="match status" value="1"/>
</dbReference>
<evidence type="ECO:0000256" key="3">
    <source>
        <dbReference type="ARBA" id="ARBA00023125"/>
    </source>
</evidence>
<sequence length="311" mass="34624">MNLQHLVYFRKLAEYEHYSQAADELFVRQSTISHAVKSLEDELGCKLLEHEGRNVRLTEEGRIFQQAVEEALGALERAKAELKGRQGHLSGLVKVGCIDTARSSFLPDAMLRFQKLHGPYVEFQVMQGSTRDLLAGLKDRRFDIAICSNVDDSSLESEHLYYEKLVAIMSKRHVLAGHDCVTLSDLMGRPLVTYRAGTHPGSAVDAWLESEAQAEGITVGEALERMDMIRNYEDEVMLGALVQKDALVGLSLLTSSLAPFPDIAKVPLRGNVAERGFDVAAHARKDDRLEPAARAFFEFLRDVPAPRSDSD</sequence>
<keyword evidence="2" id="KW-0805">Transcription regulation</keyword>
<reference evidence="6 7" key="1">
    <citation type="journal article" date="2009" name="Stand. Genomic Sci.">
        <title>Complete genome sequence of Slackia heliotrinireducens type strain (RHS 1).</title>
        <authorList>
            <person name="Pukall R."/>
            <person name="Lapidus A."/>
            <person name="Nolan M."/>
            <person name="Copeland A."/>
            <person name="Glavina Del Rio T."/>
            <person name="Lucas S."/>
            <person name="Chen F."/>
            <person name="Tice H."/>
            <person name="Cheng J.F."/>
            <person name="Chertkov O."/>
            <person name="Bruce D."/>
            <person name="Goodwin L."/>
            <person name="Kuske C."/>
            <person name="Brettin T."/>
            <person name="Detter J.C."/>
            <person name="Han C."/>
            <person name="Pitluck S."/>
            <person name="Pati A."/>
            <person name="Mavrommatis K."/>
            <person name="Ivanova N."/>
            <person name="Ovchinnikova G."/>
            <person name="Chen A."/>
            <person name="Palaniappan K."/>
            <person name="Schneider S."/>
            <person name="Rohde M."/>
            <person name="Chain P."/>
            <person name="D'haeseleer P."/>
            <person name="Goker M."/>
            <person name="Bristow J."/>
            <person name="Eisen J.A."/>
            <person name="Markowitz V."/>
            <person name="Kyrpides N.C."/>
            <person name="Klenk H.P."/>
            <person name="Hugenholtz P."/>
        </authorList>
    </citation>
    <scope>NUCLEOTIDE SEQUENCE [LARGE SCALE GENOMIC DNA]</scope>
    <source>
        <strain evidence="7">ATCC 29202 / DSM 20476 / NCTC 11029 / RHS 1</strain>
    </source>
</reference>
<dbReference type="Gene3D" id="1.10.10.10">
    <property type="entry name" value="Winged helix-like DNA-binding domain superfamily/Winged helix DNA-binding domain"/>
    <property type="match status" value="1"/>
</dbReference>
<dbReference type="InterPro" id="IPR036388">
    <property type="entry name" value="WH-like_DNA-bd_sf"/>
</dbReference>
<organism evidence="6 7">
    <name type="scientific">Slackia heliotrinireducens (strain ATCC 29202 / DSM 20476 / NCTC 11029 / RHS 1)</name>
    <name type="common">Peptococcus heliotrinreducens</name>
    <dbReference type="NCBI Taxonomy" id="471855"/>
    <lineage>
        <taxon>Bacteria</taxon>
        <taxon>Bacillati</taxon>
        <taxon>Actinomycetota</taxon>
        <taxon>Coriobacteriia</taxon>
        <taxon>Eggerthellales</taxon>
        <taxon>Eggerthellaceae</taxon>
        <taxon>Slackia</taxon>
    </lineage>
</organism>
<dbReference type="FunFam" id="1.10.10.10:FF:000001">
    <property type="entry name" value="LysR family transcriptional regulator"/>
    <property type="match status" value="1"/>
</dbReference>
<dbReference type="AlphaFoldDB" id="C7N601"/>
<dbReference type="Proteomes" id="UP000002026">
    <property type="component" value="Chromosome"/>
</dbReference>
<keyword evidence="4" id="KW-0804">Transcription</keyword>
<evidence type="ECO:0000256" key="4">
    <source>
        <dbReference type="ARBA" id="ARBA00023163"/>
    </source>
</evidence>
<evidence type="ECO:0000256" key="1">
    <source>
        <dbReference type="ARBA" id="ARBA00009437"/>
    </source>
</evidence>
<evidence type="ECO:0000256" key="2">
    <source>
        <dbReference type="ARBA" id="ARBA00023015"/>
    </source>
</evidence>
<dbReference type="EMBL" id="CP001684">
    <property type="protein sequence ID" value="ACV22336.1"/>
    <property type="molecule type" value="Genomic_DNA"/>
</dbReference>
<comment type="similarity">
    <text evidence="1">Belongs to the LysR transcriptional regulatory family.</text>
</comment>
<keyword evidence="3" id="KW-0238">DNA-binding</keyword>
<dbReference type="GO" id="GO:0032993">
    <property type="term" value="C:protein-DNA complex"/>
    <property type="evidence" value="ECO:0007669"/>
    <property type="project" value="TreeGrafter"/>
</dbReference>
<dbReference type="RefSeq" id="WP_012798438.1">
    <property type="nucleotide sequence ID" value="NC_013165.1"/>
</dbReference>
<dbReference type="PRINTS" id="PR00039">
    <property type="entry name" value="HTHLYSR"/>
</dbReference>
<dbReference type="Gene3D" id="3.40.190.290">
    <property type="match status" value="1"/>
</dbReference>
<dbReference type="SUPFAM" id="SSF53850">
    <property type="entry name" value="Periplasmic binding protein-like II"/>
    <property type="match status" value="1"/>
</dbReference>
<dbReference type="PROSITE" id="PS50931">
    <property type="entry name" value="HTH_LYSR"/>
    <property type="match status" value="1"/>
</dbReference>
<keyword evidence="7" id="KW-1185">Reference proteome</keyword>
<dbReference type="InterPro" id="IPR005119">
    <property type="entry name" value="LysR_subst-bd"/>
</dbReference>
<dbReference type="eggNOG" id="COG0583">
    <property type="taxonomic scope" value="Bacteria"/>
</dbReference>
<dbReference type="InterPro" id="IPR000847">
    <property type="entry name" value="LysR_HTH_N"/>
</dbReference>
<gene>
    <name evidence="6" type="ordered locus">Shel_13090</name>
</gene>
<dbReference type="PANTHER" id="PTHR30346">
    <property type="entry name" value="TRANSCRIPTIONAL DUAL REGULATOR HCAR-RELATED"/>
    <property type="match status" value="1"/>
</dbReference>
<evidence type="ECO:0000259" key="5">
    <source>
        <dbReference type="PROSITE" id="PS50931"/>
    </source>
</evidence>
<protein>
    <submittedName>
        <fullName evidence="6">Transcriptional regulator</fullName>
    </submittedName>
</protein>
<dbReference type="Pfam" id="PF00126">
    <property type="entry name" value="HTH_1"/>
    <property type="match status" value="1"/>
</dbReference>
<evidence type="ECO:0000313" key="7">
    <source>
        <dbReference type="Proteomes" id="UP000002026"/>
    </source>
</evidence>
<accession>C7N601</accession>
<dbReference type="HOGENOM" id="CLU_039613_6_2_11"/>
<evidence type="ECO:0000313" key="6">
    <source>
        <dbReference type="EMBL" id="ACV22336.1"/>
    </source>
</evidence>